<reference evidence="3 4" key="2">
    <citation type="journal article" date="2010" name="Stand. Genomic Sci.">
        <title>Complete genome sequence of Nakamurella multipartita type strain (Y-104).</title>
        <authorList>
            <person name="Tice H."/>
            <person name="Mayilraj S."/>
            <person name="Sims D."/>
            <person name="Lapidus A."/>
            <person name="Nolan M."/>
            <person name="Lucas S."/>
            <person name="Glavina Del Rio T."/>
            <person name="Copeland A."/>
            <person name="Cheng J.F."/>
            <person name="Meincke L."/>
            <person name="Bruce D."/>
            <person name="Goodwin L."/>
            <person name="Pitluck S."/>
            <person name="Ivanova N."/>
            <person name="Mavromatis K."/>
            <person name="Ovchinnikova G."/>
            <person name="Pati A."/>
            <person name="Chen A."/>
            <person name="Palaniappan K."/>
            <person name="Land M."/>
            <person name="Hauser L."/>
            <person name="Chang Y.J."/>
            <person name="Jeffries C.D."/>
            <person name="Detter J.C."/>
            <person name="Brettin T."/>
            <person name="Rohde M."/>
            <person name="Goker M."/>
            <person name="Bristow J."/>
            <person name="Eisen J.A."/>
            <person name="Markowitz V."/>
            <person name="Hugenholtz P."/>
            <person name="Kyrpides N.C."/>
            <person name="Klenk H.P."/>
            <person name="Chen F."/>
        </authorList>
    </citation>
    <scope>NUCLEOTIDE SEQUENCE [LARGE SCALE GENOMIC DNA]</scope>
    <source>
        <strain evidence="4">ATCC 700099 / DSM 44233 / CIP 104796 / JCM 9543 / NBRC 105858 / Y-104</strain>
    </source>
</reference>
<dbReference type="Gene3D" id="3.30.300.30">
    <property type="match status" value="1"/>
</dbReference>
<dbReference type="EMBL" id="CP001737">
    <property type="protein sequence ID" value="ACV77350.1"/>
    <property type="molecule type" value="Genomic_DNA"/>
</dbReference>
<dbReference type="HOGENOM" id="CLU_000022_59_3_11"/>
<dbReference type="RefSeq" id="WP_015746264.1">
    <property type="nucleotide sequence ID" value="NC_013235.1"/>
</dbReference>
<name>C8XAI5_NAKMY</name>
<dbReference type="FunCoup" id="C8XAI5">
    <property type="interactions" value="113"/>
</dbReference>
<dbReference type="GO" id="GO:0016878">
    <property type="term" value="F:acid-thiol ligase activity"/>
    <property type="evidence" value="ECO:0007669"/>
    <property type="project" value="UniProtKB-ARBA"/>
</dbReference>
<feature type="domain" description="AMP-dependent synthetase/ligase" evidence="1">
    <location>
        <begin position="61"/>
        <end position="252"/>
    </location>
</feature>
<evidence type="ECO:0000313" key="4">
    <source>
        <dbReference type="Proteomes" id="UP000002218"/>
    </source>
</evidence>
<dbReference type="PANTHER" id="PTHR43767">
    <property type="entry name" value="LONG-CHAIN-FATTY-ACID--COA LIGASE"/>
    <property type="match status" value="1"/>
</dbReference>
<dbReference type="PROSITE" id="PS00455">
    <property type="entry name" value="AMP_BINDING"/>
    <property type="match status" value="1"/>
</dbReference>
<dbReference type="InterPro" id="IPR000873">
    <property type="entry name" value="AMP-dep_synth/lig_dom"/>
</dbReference>
<dbReference type="PANTHER" id="PTHR43767:SF1">
    <property type="entry name" value="NONRIBOSOMAL PEPTIDE SYNTHASE PES1 (EUROFUNG)-RELATED"/>
    <property type="match status" value="1"/>
</dbReference>
<dbReference type="eggNOG" id="COG0318">
    <property type="taxonomic scope" value="Bacteria"/>
</dbReference>
<dbReference type="OrthoDB" id="9803968at2"/>
<dbReference type="Proteomes" id="UP000002218">
    <property type="component" value="Chromosome"/>
</dbReference>
<dbReference type="NCBIfam" id="NF005877">
    <property type="entry name" value="PRK07824.1"/>
    <property type="match status" value="1"/>
</dbReference>
<proteinExistence type="predicted"/>
<dbReference type="InterPro" id="IPR045851">
    <property type="entry name" value="AMP-bd_C_sf"/>
</dbReference>
<dbReference type="InterPro" id="IPR042099">
    <property type="entry name" value="ANL_N_sf"/>
</dbReference>
<dbReference type="STRING" id="479431.Namu_0940"/>
<dbReference type="AlphaFoldDB" id="C8XAI5"/>
<organism evidence="3 4">
    <name type="scientific">Nakamurella multipartita (strain ATCC 700099 / DSM 44233 / CIP 104796 / JCM 9543 / NBRC 105858 / Y-104)</name>
    <name type="common">Microsphaera multipartita</name>
    <dbReference type="NCBI Taxonomy" id="479431"/>
    <lineage>
        <taxon>Bacteria</taxon>
        <taxon>Bacillati</taxon>
        <taxon>Actinomycetota</taxon>
        <taxon>Actinomycetes</taxon>
        <taxon>Nakamurellales</taxon>
        <taxon>Nakamurellaceae</taxon>
        <taxon>Nakamurella</taxon>
    </lineage>
</organism>
<dbReference type="Gene3D" id="3.40.50.12780">
    <property type="entry name" value="N-terminal domain of ligase-like"/>
    <property type="match status" value="1"/>
</dbReference>
<evidence type="ECO:0000259" key="1">
    <source>
        <dbReference type="Pfam" id="PF00501"/>
    </source>
</evidence>
<protein>
    <submittedName>
        <fullName evidence="3">AMP-dependent synthetase and ligase</fullName>
    </submittedName>
</protein>
<dbReference type="KEGG" id="nml:Namu_0940"/>
<reference evidence="4" key="1">
    <citation type="submission" date="2009-09" db="EMBL/GenBank/DDBJ databases">
        <title>The complete genome of Nakamurella multipartita DSM 44233.</title>
        <authorList>
            <consortium name="US DOE Joint Genome Institute (JGI-PGF)"/>
            <person name="Lucas S."/>
            <person name="Copeland A."/>
            <person name="Lapidus A."/>
            <person name="Glavina del Rio T."/>
            <person name="Dalin E."/>
            <person name="Tice H."/>
            <person name="Bruce D."/>
            <person name="Goodwin L."/>
            <person name="Pitluck S."/>
            <person name="Kyrpides N."/>
            <person name="Mavromatis K."/>
            <person name="Ivanova N."/>
            <person name="Ovchinnikova G."/>
            <person name="Sims D."/>
            <person name="Meincke L."/>
            <person name="Brettin T."/>
            <person name="Detter J.C."/>
            <person name="Han C."/>
            <person name="Larimer F."/>
            <person name="Land M."/>
            <person name="Hauser L."/>
            <person name="Markowitz V."/>
            <person name="Cheng J.-F."/>
            <person name="Hugenholtz P."/>
            <person name="Woyke T."/>
            <person name="Wu D."/>
            <person name="Klenk H.-P."/>
            <person name="Eisen J.A."/>
        </authorList>
    </citation>
    <scope>NUCLEOTIDE SEQUENCE [LARGE SCALE GENOMIC DNA]</scope>
    <source>
        <strain evidence="4">ATCC 700099 / DSM 44233 / CIP 104796 / JCM 9543 / NBRC 105858 / Y-104</strain>
    </source>
</reference>
<dbReference type="Pfam" id="PF00501">
    <property type="entry name" value="AMP-binding"/>
    <property type="match status" value="1"/>
</dbReference>
<dbReference type="InterPro" id="IPR020845">
    <property type="entry name" value="AMP-binding_CS"/>
</dbReference>
<dbReference type="SUPFAM" id="SSF56801">
    <property type="entry name" value="Acetyl-CoA synthetase-like"/>
    <property type="match status" value="1"/>
</dbReference>
<evidence type="ECO:0000259" key="2">
    <source>
        <dbReference type="Pfam" id="PF13193"/>
    </source>
</evidence>
<feature type="domain" description="AMP-binding enzyme C-terminal" evidence="2">
    <location>
        <begin position="328"/>
        <end position="405"/>
    </location>
</feature>
<dbReference type="InterPro" id="IPR050237">
    <property type="entry name" value="ATP-dep_AMP-bd_enzyme"/>
</dbReference>
<dbReference type="Pfam" id="PF13193">
    <property type="entry name" value="AMP-binding_C"/>
    <property type="match status" value="1"/>
</dbReference>
<dbReference type="InParanoid" id="C8XAI5"/>
<keyword evidence="4" id="KW-1185">Reference proteome</keyword>
<gene>
    <name evidence="3" type="ordered locus">Namu_0940</name>
</gene>
<sequence length="434" mass="43821">MARALQLLPLPTGDAVLDLLPRLARALAGDGPALLPVPAGDNPAAARAARALLLDGALAPGEDDPDDPTAFVVTTSGSTGAPKGTLLPAGALLASARATRRVLAGGGPAEDGPTEAGPTEDTRPAHWLLALPAHHVAGLQVLQRSLVEGTTPTVLDTATPFTPARFAAAAAAMPAGVRFVSLVPTQLQRILADPDPAAATALAGFTAVLVGGAPAPPALLDRAAAAGVRAVTTYGMSETCGGCVYDGRPLPGVTVSTDEHGRISLAGPVVARGYRGRQGDPAFDRDPAGARRFRTDDLGGLVDGRWRVLGRVDDVLITGGVKIAPAGVEATLAAAPGVADVLLTAVPDAEWGQRLVALVVPAGPLDAGAPDLDRLRADARSAHGPAAAPRMLVLVDALPLRGPGKPDRVAARELAGRAVAAHPGVPVVDLRERR</sequence>
<dbReference type="InterPro" id="IPR025110">
    <property type="entry name" value="AMP-bd_C"/>
</dbReference>
<keyword evidence="3" id="KW-0436">Ligase</keyword>
<evidence type="ECO:0000313" key="3">
    <source>
        <dbReference type="EMBL" id="ACV77350.1"/>
    </source>
</evidence>
<accession>C8XAI5</accession>